<dbReference type="PANTHER" id="PTHR33121:SF23">
    <property type="entry name" value="CYCLIC DI-GMP PHOSPHODIESTERASE PDEB"/>
    <property type="match status" value="1"/>
</dbReference>
<evidence type="ECO:0000313" key="6">
    <source>
        <dbReference type="Proteomes" id="UP000295382"/>
    </source>
</evidence>
<dbReference type="InterPro" id="IPR050706">
    <property type="entry name" value="Cyclic-di-GMP_PDE-like"/>
</dbReference>
<accession>A0A4R3HX00</accession>
<reference evidence="5 6" key="1">
    <citation type="submission" date="2019-03" db="EMBL/GenBank/DDBJ databases">
        <title>Genomic Encyclopedia of Type Strains, Phase IV (KMG-IV): sequencing the most valuable type-strain genomes for metagenomic binning, comparative biology and taxonomic classification.</title>
        <authorList>
            <person name="Goeker M."/>
        </authorList>
    </citation>
    <scope>NUCLEOTIDE SEQUENCE [LARGE SCALE GENOMIC DNA]</scope>
    <source>
        <strain evidence="5 6">DSM 7445</strain>
    </source>
</reference>
<dbReference type="FunFam" id="3.30.70.270:FF:000001">
    <property type="entry name" value="Diguanylate cyclase domain protein"/>
    <property type="match status" value="1"/>
</dbReference>
<evidence type="ECO:0000259" key="2">
    <source>
        <dbReference type="PROSITE" id="PS50110"/>
    </source>
</evidence>
<feature type="domain" description="GGDEF" evidence="4">
    <location>
        <begin position="172"/>
        <end position="305"/>
    </location>
</feature>
<evidence type="ECO:0000259" key="3">
    <source>
        <dbReference type="PROSITE" id="PS50883"/>
    </source>
</evidence>
<dbReference type="InterPro" id="IPR001789">
    <property type="entry name" value="Sig_transdc_resp-reg_receiver"/>
</dbReference>
<dbReference type="InterPro" id="IPR035919">
    <property type="entry name" value="EAL_sf"/>
</dbReference>
<dbReference type="Gene3D" id="3.40.50.2300">
    <property type="match status" value="1"/>
</dbReference>
<feature type="modified residue" description="4-aspartylphosphate" evidence="1">
    <location>
        <position position="58"/>
    </location>
</feature>
<dbReference type="SUPFAM" id="SSF52172">
    <property type="entry name" value="CheY-like"/>
    <property type="match status" value="1"/>
</dbReference>
<dbReference type="Gene3D" id="3.20.20.450">
    <property type="entry name" value="EAL domain"/>
    <property type="match status" value="1"/>
</dbReference>
<dbReference type="CDD" id="cd01948">
    <property type="entry name" value="EAL"/>
    <property type="match status" value="1"/>
</dbReference>
<keyword evidence="6" id="KW-1185">Reference proteome</keyword>
<evidence type="ECO:0000259" key="4">
    <source>
        <dbReference type="PROSITE" id="PS50887"/>
    </source>
</evidence>
<evidence type="ECO:0000256" key="1">
    <source>
        <dbReference type="PROSITE-ProRule" id="PRU00169"/>
    </source>
</evidence>
<dbReference type="RefSeq" id="WP_132257906.1">
    <property type="nucleotide sequence ID" value="NZ_SLZQ01000003.1"/>
</dbReference>
<feature type="domain" description="Response regulatory" evidence="2">
    <location>
        <begin position="7"/>
        <end position="123"/>
    </location>
</feature>
<dbReference type="NCBIfam" id="TIGR00254">
    <property type="entry name" value="GGDEF"/>
    <property type="match status" value="1"/>
</dbReference>
<dbReference type="AlphaFoldDB" id="A0A4R3HX00"/>
<dbReference type="SUPFAM" id="SSF141868">
    <property type="entry name" value="EAL domain-like"/>
    <property type="match status" value="1"/>
</dbReference>
<proteinExistence type="predicted"/>
<sequence length="576" mass="63643">MNHALLRVLLVEDADDDAQLLLRLLRKEGYAPDYLRVDSPEEMAAALSSSTWDLIIADYAMPGFTAHDALKIYKHAGLDIPFIIVSGHIDDVSAVAAMRAGAHDYLLKDNLARLAPVIARELDEVRVRAAKRRAEQELRFHACHDPLTGLLNRREFERAMELAVSTAQRDRSRHVLCYLDLDQFKLVNDTCGHIAGDELLRQLSAGLAQHVRGSDTLARLGGDEFGLLLANCPLDEGLRIIAGLQDLIRDFRFHWREVAFQVGCSIGVTVIDGETADAGEAMSAADVACYVAKEQGRNRCHVYEADDHELAQRRREMQWISAIGSALEKNSLVLYRQPIYRIARDAAPVLAGYEILLRMLDDGGALIPPNVFIPAAERFKLMASVDRWVVRRLFSAIAAGKIGGELLQDDQLLFVNISAATINDASFFDYVQQQLAEFSVSPRKVCLEITESAAIANLAASTPLFARLRQLGCRFALDDFGSGLSSFGYLRHLPVDFVKIDGGFVRNIAHNVVDMAMVEAINKISHVMGLQTIAEFVESPEVLHALCELGVEYAQGYLLGRPQILVAADPVSLNED</sequence>
<dbReference type="Pfam" id="PF00072">
    <property type="entry name" value="Response_reg"/>
    <property type="match status" value="1"/>
</dbReference>
<dbReference type="PROSITE" id="PS50883">
    <property type="entry name" value="EAL"/>
    <property type="match status" value="1"/>
</dbReference>
<dbReference type="InterPro" id="IPR001633">
    <property type="entry name" value="EAL_dom"/>
</dbReference>
<dbReference type="InterPro" id="IPR043128">
    <property type="entry name" value="Rev_trsase/Diguanyl_cyclase"/>
</dbReference>
<dbReference type="CDD" id="cd00156">
    <property type="entry name" value="REC"/>
    <property type="match status" value="1"/>
</dbReference>
<feature type="domain" description="EAL" evidence="3">
    <location>
        <begin position="316"/>
        <end position="576"/>
    </location>
</feature>
<dbReference type="GO" id="GO:0071111">
    <property type="term" value="F:cyclic-guanylate-specific phosphodiesterase activity"/>
    <property type="evidence" value="ECO:0007669"/>
    <property type="project" value="InterPro"/>
</dbReference>
<dbReference type="Proteomes" id="UP000295382">
    <property type="component" value="Unassembled WGS sequence"/>
</dbReference>
<gene>
    <name evidence="5" type="ORF">EDC30_103118</name>
</gene>
<protein>
    <submittedName>
        <fullName evidence="5">Diguanylate cyclase (GGDEF)-like protein</fullName>
    </submittedName>
</protein>
<dbReference type="Pfam" id="PF00563">
    <property type="entry name" value="EAL"/>
    <property type="match status" value="1"/>
</dbReference>
<dbReference type="InterPro" id="IPR029787">
    <property type="entry name" value="Nucleotide_cyclase"/>
</dbReference>
<dbReference type="SMART" id="SM00267">
    <property type="entry name" value="GGDEF"/>
    <property type="match status" value="1"/>
</dbReference>
<dbReference type="SMART" id="SM00448">
    <property type="entry name" value="REC"/>
    <property type="match status" value="1"/>
</dbReference>
<evidence type="ECO:0000313" key="5">
    <source>
        <dbReference type="EMBL" id="TCS37826.1"/>
    </source>
</evidence>
<comment type="caution">
    <text evidence="5">The sequence shown here is derived from an EMBL/GenBank/DDBJ whole genome shotgun (WGS) entry which is preliminary data.</text>
</comment>
<dbReference type="PANTHER" id="PTHR33121">
    <property type="entry name" value="CYCLIC DI-GMP PHOSPHODIESTERASE PDEF"/>
    <property type="match status" value="1"/>
</dbReference>
<dbReference type="PROSITE" id="PS50887">
    <property type="entry name" value="GGDEF"/>
    <property type="match status" value="1"/>
</dbReference>
<dbReference type="Gene3D" id="3.30.70.270">
    <property type="match status" value="1"/>
</dbReference>
<name>A0A4R3HX00_PAULE</name>
<dbReference type="SUPFAM" id="SSF55073">
    <property type="entry name" value="Nucleotide cyclase"/>
    <property type="match status" value="1"/>
</dbReference>
<dbReference type="InterPro" id="IPR000160">
    <property type="entry name" value="GGDEF_dom"/>
</dbReference>
<dbReference type="Pfam" id="PF00990">
    <property type="entry name" value="GGDEF"/>
    <property type="match status" value="1"/>
</dbReference>
<dbReference type="EMBL" id="SLZQ01000003">
    <property type="protein sequence ID" value="TCS37826.1"/>
    <property type="molecule type" value="Genomic_DNA"/>
</dbReference>
<dbReference type="GO" id="GO:0000160">
    <property type="term" value="P:phosphorelay signal transduction system"/>
    <property type="evidence" value="ECO:0007669"/>
    <property type="project" value="InterPro"/>
</dbReference>
<dbReference type="CDD" id="cd01949">
    <property type="entry name" value="GGDEF"/>
    <property type="match status" value="1"/>
</dbReference>
<dbReference type="OrthoDB" id="9813903at2"/>
<dbReference type="InterPro" id="IPR011006">
    <property type="entry name" value="CheY-like_superfamily"/>
</dbReference>
<dbReference type="SMART" id="SM00052">
    <property type="entry name" value="EAL"/>
    <property type="match status" value="1"/>
</dbReference>
<organism evidence="5 6">
    <name type="scientific">Paucimonas lemoignei</name>
    <name type="common">Pseudomonas lemoignei</name>
    <dbReference type="NCBI Taxonomy" id="29443"/>
    <lineage>
        <taxon>Bacteria</taxon>
        <taxon>Pseudomonadati</taxon>
        <taxon>Pseudomonadota</taxon>
        <taxon>Betaproteobacteria</taxon>
        <taxon>Burkholderiales</taxon>
        <taxon>Burkholderiaceae</taxon>
        <taxon>Paucimonas</taxon>
    </lineage>
</organism>
<keyword evidence="1" id="KW-0597">Phosphoprotein</keyword>
<dbReference type="PROSITE" id="PS50110">
    <property type="entry name" value="RESPONSE_REGULATORY"/>
    <property type="match status" value="1"/>
</dbReference>